<proteinExistence type="predicted"/>
<dbReference type="KEGG" id="psyt:DSAG12_01723"/>
<gene>
    <name evidence="3" type="ORF">DSAG12_01723</name>
</gene>
<reference evidence="3 4" key="2">
    <citation type="journal article" date="2024" name="Int. J. Syst. Evol. Microbiol.">
        <title>Promethearchaeum syntrophicum gen. nov., sp. nov., an anaerobic, obligately syntrophic archaeon, the first isolate of the lineage 'Asgard' archaea, and proposal of the new archaeal phylum Promethearchaeota phyl. nov. and kingdom Promethearchaeati regn. nov.</title>
        <authorList>
            <person name="Imachi H."/>
            <person name="Nobu M.K."/>
            <person name="Kato S."/>
            <person name="Takaki Y."/>
            <person name="Miyazaki M."/>
            <person name="Miyata M."/>
            <person name="Ogawara M."/>
            <person name="Saito Y."/>
            <person name="Sakai S."/>
            <person name="Tahara Y.O."/>
            <person name="Takano Y."/>
            <person name="Tasumi E."/>
            <person name="Uematsu K."/>
            <person name="Yoshimura T."/>
            <person name="Itoh T."/>
            <person name="Ohkuma M."/>
            <person name="Takai K."/>
        </authorList>
    </citation>
    <scope>NUCLEOTIDE SEQUENCE [LARGE SCALE GENOMIC DNA]</scope>
    <source>
        <strain evidence="3 4">MK-D1</strain>
    </source>
</reference>
<dbReference type="RefSeq" id="WP_147662792.1">
    <property type="nucleotide sequence ID" value="NZ_CP042905.2"/>
</dbReference>
<keyword evidence="4" id="KW-1185">Reference proteome</keyword>
<dbReference type="GO" id="GO:0019748">
    <property type="term" value="P:secondary metabolic process"/>
    <property type="evidence" value="ECO:0007669"/>
    <property type="project" value="TreeGrafter"/>
</dbReference>
<dbReference type="GO" id="GO:0016831">
    <property type="term" value="F:carboxy-lyase activity"/>
    <property type="evidence" value="ECO:0007669"/>
    <property type="project" value="InterPro"/>
</dbReference>
<reference evidence="3 4" key="1">
    <citation type="journal article" date="2020" name="Nature">
        <title>Isolation of an archaeon at the prokaryote-eukaryote interface.</title>
        <authorList>
            <person name="Imachi H."/>
            <person name="Nobu M.K."/>
            <person name="Nakahara N."/>
            <person name="Morono Y."/>
            <person name="Ogawara M."/>
            <person name="Takaki Y."/>
            <person name="Takano Y."/>
            <person name="Uematsu K."/>
            <person name="Ikuta T."/>
            <person name="Ito M."/>
            <person name="Matsui Y."/>
            <person name="Miyazaki M."/>
            <person name="Murata K."/>
            <person name="Saito Y."/>
            <person name="Sakai S."/>
            <person name="Song C."/>
            <person name="Tasumi E."/>
            <person name="Yamanaka Y."/>
            <person name="Yamaguchi T."/>
            <person name="Kamagata Y."/>
            <person name="Tamaki H."/>
            <person name="Takai K."/>
        </authorList>
    </citation>
    <scope>NUCLEOTIDE SEQUENCE [LARGE SCALE GENOMIC DNA]</scope>
    <source>
        <strain evidence="3 4">MK-D1</strain>
    </source>
</reference>
<dbReference type="Pfam" id="PF04909">
    <property type="entry name" value="Amidohydro_2"/>
    <property type="match status" value="1"/>
</dbReference>
<dbReference type="EMBL" id="CP042905">
    <property type="protein sequence ID" value="QEE15896.1"/>
    <property type="molecule type" value="Genomic_DNA"/>
</dbReference>
<dbReference type="GO" id="GO:0016787">
    <property type="term" value="F:hydrolase activity"/>
    <property type="evidence" value="ECO:0007669"/>
    <property type="project" value="UniProtKB-KW"/>
</dbReference>
<dbReference type="GO" id="GO:0005737">
    <property type="term" value="C:cytoplasm"/>
    <property type="evidence" value="ECO:0007669"/>
    <property type="project" value="TreeGrafter"/>
</dbReference>
<evidence type="ECO:0000313" key="3">
    <source>
        <dbReference type="EMBL" id="QEE15896.1"/>
    </source>
</evidence>
<protein>
    <submittedName>
        <fullName evidence="3">Amidohydrolase family protein</fullName>
    </submittedName>
</protein>
<feature type="domain" description="Amidohydrolase-related" evidence="2">
    <location>
        <begin position="136"/>
        <end position="327"/>
    </location>
</feature>
<dbReference type="PANTHER" id="PTHR21240:SF28">
    <property type="entry name" value="ISO-OROTATE DECARBOXYLASE (EUROFUNG)"/>
    <property type="match status" value="1"/>
</dbReference>
<dbReference type="GeneID" id="41329716"/>
<dbReference type="Proteomes" id="UP000321408">
    <property type="component" value="Chromosome"/>
</dbReference>
<evidence type="ECO:0000256" key="1">
    <source>
        <dbReference type="ARBA" id="ARBA00023239"/>
    </source>
</evidence>
<evidence type="ECO:0000259" key="2">
    <source>
        <dbReference type="Pfam" id="PF04909"/>
    </source>
</evidence>
<name>A0A5B9DB86_9ARCH</name>
<dbReference type="InterPro" id="IPR032466">
    <property type="entry name" value="Metal_Hydrolase"/>
</dbReference>
<organism evidence="3 4">
    <name type="scientific">Promethearchaeum syntrophicum</name>
    <dbReference type="NCBI Taxonomy" id="2594042"/>
    <lineage>
        <taxon>Archaea</taxon>
        <taxon>Promethearchaeati</taxon>
        <taxon>Promethearchaeota</taxon>
        <taxon>Promethearchaeia</taxon>
        <taxon>Promethearchaeales</taxon>
        <taxon>Promethearchaeaceae</taxon>
        <taxon>Promethearchaeum</taxon>
    </lineage>
</organism>
<dbReference type="AlphaFoldDB" id="A0A5B9DB86"/>
<keyword evidence="1" id="KW-0456">Lyase</keyword>
<dbReference type="SUPFAM" id="SSF51556">
    <property type="entry name" value="Metallo-dependent hydrolases"/>
    <property type="match status" value="1"/>
</dbReference>
<dbReference type="Gene3D" id="3.20.20.140">
    <property type="entry name" value="Metal-dependent hydrolases"/>
    <property type="match status" value="1"/>
</dbReference>
<dbReference type="PANTHER" id="PTHR21240">
    <property type="entry name" value="2-AMINO-3-CARBOXYLMUCONATE-6-SEMIALDEHYDE DECARBOXYLASE"/>
    <property type="match status" value="1"/>
</dbReference>
<dbReference type="InterPro" id="IPR032465">
    <property type="entry name" value="ACMSD"/>
</dbReference>
<accession>A0A5B9DB86</accession>
<dbReference type="InterPro" id="IPR006680">
    <property type="entry name" value="Amidohydro-rel"/>
</dbReference>
<sequence length="329" mass="38950">MINIFAKENMEKDYWDLPATYDGPKFDAHTHIWDIKLAEKHLKYAEAFNIQKIMAILDEDVAGRLSPDLHDRFIFARFLRSQNMLSNNSNDMADMVDEYYSQGYSIIKFWFAPRWRDYVEQELKIPVDTIKLSSSLFEPIYTRIEDLGLIFLIHNSDPDLWYEKKYQPESKYGSKKNHLQDLENVLQSHPKMKVLGAHFAAQPEHLENLGRWFDTYPNFYVDASSARWMAREFSRRKSKIIPFFKRYSDRILWGTDLSFGGQARNNIPKYYFTRYLTYQVLLESNLQGVPLSFPDPENTSGTNINGLDLPLEILEKIYWKNAEKFFKKI</sequence>
<evidence type="ECO:0000313" key="4">
    <source>
        <dbReference type="Proteomes" id="UP000321408"/>
    </source>
</evidence>